<gene>
    <name evidence="2" type="ORF">GCM10011578_023300</name>
</gene>
<accession>A0A917XAE5</accession>
<reference evidence="2" key="1">
    <citation type="journal article" date="2014" name="Int. J. Syst. Evol. Microbiol.">
        <title>Complete genome sequence of Corynebacterium casei LMG S-19264T (=DSM 44701T), isolated from a smear-ripened cheese.</title>
        <authorList>
            <consortium name="US DOE Joint Genome Institute (JGI-PGF)"/>
            <person name="Walter F."/>
            <person name="Albersmeier A."/>
            <person name="Kalinowski J."/>
            <person name="Ruckert C."/>
        </authorList>
    </citation>
    <scope>NUCLEOTIDE SEQUENCE</scope>
    <source>
        <strain evidence="2">CGMCC 4.7110</strain>
    </source>
</reference>
<evidence type="ECO:0000256" key="1">
    <source>
        <dbReference type="SAM" id="MobiDB-lite"/>
    </source>
</evidence>
<dbReference type="EMBL" id="BMML01000004">
    <property type="protein sequence ID" value="GGN01313.1"/>
    <property type="molecule type" value="Genomic_DNA"/>
</dbReference>
<dbReference type="AlphaFoldDB" id="A0A917XAE5"/>
<evidence type="ECO:0000313" key="2">
    <source>
        <dbReference type="EMBL" id="GGN01313.1"/>
    </source>
</evidence>
<comment type="caution">
    <text evidence="2">The sequence shown here is derived from an EMBL/GenBank/DDBJ whole genome shotgun (WGS) entry which is preliminary data.</text>
</comment>
<organism evidence="2 3">
    <name type="scientific">Streptomyces fuscichromogenes</name>
    <dbReference type="NCBI Taxonomy" id="1324013"/>
    <lineage>
        <taxon>Bacteria</taxon>
        <taxon>Bacillati</taxon>
        <taxon>Actinomycetota</taxon>
        <taxon>Actinomycetes</taxon>
        <taxon>Kitasatosporales</taxon>
        <taxon>Streptomycetaceae</taxon>
        <taxon>Streptomyces</taxon>
    </lineage>
</organism>
<reference evidence="2" key="2">
    <citation type="submission" date="2020-09" db="EMBL/GenBank/DDBJ databases">
        <authorList>
            <person name="Sun Q."/>
            <person name="Zhou Y."/>
        </authorList>
    </citation>
    <scope>NUCLEOTIDE SEQUENCE</scope>
    <source>
        <strain evidence="2">CGMCC 4.7110</strain>
    </source>
</reference>
<proteinExistence type="predicted"/>
<dbReference type="RefSeq" id="WP_189262553.1">
    <property type="nucleotide sequence ID" value="NZ_BMML01000004.1"/>
</dbReference>
<keyword evidence="3" id="KW-1185">Reference proteome</keyword>
<evidence type="ECO:0000313" key="3">
    <source>
        <dbReference type="Proteomes" id="UP000653411"/>
    </source>
</evidence>
<sequence>MADTLVVLDFPGRRAEARLSDLRLQDRGWHVLYPISEPFSRAVDPSEYVAHLARRCAGAEIRAVLAYCMAAPLARDLAVRLGGVDTPLPVVFFDGEPGTGTEVRDTVRVIVRQLTGGPADDLDGELTAALADAGLRDRPERAMELLADRMIRLGAEVFREDGLDQDEAVAAATRVSGFYLDWIAFLVASFRAGSPAPRAGSVTHVRSADQPVSDDWIDARSLDVHVVDCVRADLLADPRTRELAADLLGRPAPATSPGGPHILSSAVE</sequence>
<feature type="region of interest" description="Disordered" evidence="1">
    <location>
        <begin position="248"/>
        <end position="268"/>
    </location>
</feature>
<protein>
    <submittedName>
        <fullName evidence="2">Uncharacterized protein</fullName>
    </submittedName>
</protein>
<dbReference type="Proteomes" id="UP000653411">
    <property type="component" value="Unassembled WGS sequence"/>
</dbReference>
<name>A0A917XAE5_9ACTN</name>